<dbReference type="EMBL" id="QZBJ01000032">
    <property type="protein sequence ID" value="THY73962.1"/>
    <property type="molecule type" value="Genomic_DNA"/>
</dbReference>
<name>A0A4S9V0K2_AURPU</name>
<feature type="domain" description="DUF3669" evidence="2">
    <location>
        <begin position="292"/>
        <end position="354"/>
    </location>
</feature>
<evidence type="ECO:0000313" key="3">
    <source>
        <dbReference type="EMBL" id="THY73962.1"/>
    </source>
</evidence>
<comment type="caution">
    <text evidence="3">The sequence shown here is derived from an EMBL/GenBank/DDBJ whole genome shotgun (WGS) entry which is preliminary data.</text>
</comment>
<sequence length="398" mass="44919">MTFTYTNDQGFPHHVCDIHGIRVSQLPKESNPSITQDTANATNTTQPPSSTIREWRSLGKGNCGSVWTAGNANWVIKREDCSQTRFLWKEYYIQNRIHSALSDIPNAVLIPHSLWYTSPPDTWHFPEPEMEACNTMCSERIPPLSRSFRDSLIDHAIPKHAESAKQLDTDCIARLYLGKYRTGGNAAHYSLKNLPVWLNVLQELRMPTNEYAAIMGQTLALLHWAAEIDANDVEFVLGSPRQLAGPQSSSLESKIETIAELKYNTSTHLGYGMQQEPSQDLVVDEGSQVSSLWILDFDCCDAITMDVTGAEKAAVAVVRNDPYTPKPCQLEDHDYELWKAFRDAYLAKGAQVVKLRGLDKDLPDIFIQRLELFFQMKKEGKELPKFHRGPFCASLSQQ</sequence>
<gene>
    <name evidence="3" type="ORF">D6C94_05344</name>
</gene>
<feature type="region of interest" description="Disordered" evidence="1">
    <location>
        <begin position="27"/>
        <end position="54"/>
    </location>
</feature>
<protein>
    <recommendedName>
        <fullName evidence="2">DUF3669 domain-containing protein</fullName>
    </recommendedName>
</protein>
<dbReference type="Pfam" id="PF12417">
    <property type="entry name" value="DUF3669"/>
    <property type="match status" value="1"/>
</dbReference>
<reference evidence="3 4" key="1">
    <citation type="submission" date="2018-10" db="EMBL/GenBank/DDBJ databases">
        <title>Fifty Aureobasidium pullulans genomes reveal a recombining polyextremotolerant generalist.</title>
        <authorList>
            <person name="Gostincar C."/>
            <person name="Turk M."/>
            <person name="Zajc J."/>
            <person name="Gunde-Cimerman N."/>
        </authorList>
    </citation>
    <scope>NUCLEOTIDE SEQUENCE [LARGE SCALE GENOMIC DNA]</scope>
    <source>
        <strain evidence="3 4">EXF-4256</strain>
    </source>
</reference>
<organism evidence="3 4">
    <name type="scientific">Aureobasidium pullulans</name>
    <name type="common">Black yeast</name>
    <name type="synonym">Pullularia pullulans</name>
    <dbReference type="NCBI Taxonomy" id="5580"/>
    <lineage>
        <taxon>Eukaryota</taxon>
        <taxon>Fungi</taxon>
        <taxon>Dikarya</taxon>
        <taxon>Ascomycota</taxon>
        <taxon>Pezizomycotina</taxon>
        <taxon>Dothideomycetes</taxon>
        <taxon>Dothideomycetidae</taxon>
        <taxon>Dothideales</taxon>
        <taxon>Saccotheciaceae</taxon>
        <taxon>Aureobasidium</taxon>
    </lineage>
</organism>
<dbReference type="AlphaFoldDB" id="A0A4S9V0K2"/>
<dbReference type="InterPro" id="IPR022137">
    <property type="entry name" value="Znf_prot_DUF3669"/>
</dbReference>
<proteinExistence type="predicted"/>
<evidence type="ECO:0000259" key="2">
    <source>
        <dbReference type="Pfam" id="PF12417"/>
    </source>
</evidence>
<accession>A0A4S9V0K2</accession>
<feature type="compositionally biased region" description="Low complexity" evidence="1">
    <location>
        <begin position="35"/>
        <end position="48"/>
    </location>
</feature>
<evidence type="ECO:0000313" key="4">
    <source>
        <dbReference type="Proteomes" id="UP000305064"/>
    </source>
</evidence>
<dbReference type="Proteomes" id="UP000305064">
    <property type="component" value="Unassembled WGS sequence"/>
</dbReference>
<dbReference type="PANTHER" id="PTHR40780">
    <property type="entry name" value="DUF3669 DOMAIN-CONTAINING PROTEIN"/>
    <property type="match status" value="1"/>
</dbReference>
<dbReference type="PANTHER" id="PTHR40780:SF2">
    <property type="entry name" value="DUF3669 DOMAIN-CONTAINING PROTEIN"/>
    <property type="match status" value="1"/>
</dbReference>
<evidence type="ECO:0000256" key="1">
    <source>
        <dbReference type="SAM" id="MobiDB-lite"/>
    </source>
</evidence>